<comment type="similarity">
    <text evidence="1">Belongs to the pseudomonas-type ThrB family.</text>
</comment>
<dbReference type="Proteomes" id="UP000575083">
    <property type="component" value="Unassembled WGS sequence"/>
</dbReference>
<keyword evidence="3" id="KW-0808">Transferase</keyword>
<dbReference type="EMBL" id="JACHLK010000023">
    <property type="protein sequence ID" value="MBB6563796.1"/>
    <property type="molecule type" value="Genomic_DNA"/>
</dbReference>
<dbReference type="GO" id="GO:0004413">
    <property type="term" value="F:homoserine kinase activity"/>
    <property type="evidence" value="ECO:0007669"/>
    <property type="project" value="TreeGrafter"/>
</dbReference>
<dbReference type="SUPFAM" id="SSF56112">
    <property type="entry name" value="Protein kinase-like (PK-like)"/>
    <property type="match status" value="1"/>
</dbReference>
<comment type="caution">
    <text evidence="3">The sequence shown here is derived from an EMBL/GenBank/DDBJ whole genome shotgun (WGS) entry which is preliminary data.</text>
</comment>
<organism evidence="3 4">
    <name type="scientific">Acidovorax soli</name>
    <dbReference type="NCBI Taxonomy" id="592050"/>
    <lineage>
        <taxon>Bacteria</taxon>
        <taxon>Pseudomonadati</taxon>
        <taxon>Pseudomonadota</taxon>
        <taxon>Betaproteobacteria</taxon>
        <taxon>Burkholderiales</taxon>
        <taxon>Comamonadaceae</taxon>
        <taxon>Acidovorax</taxon>
    </lineage>
</organism>
<dbReference type="Pfam" id="PF01636">
    <property type="entry name" value="APH"/>
    <property type="match status" value="1"/>
</dbReference>
<evidence type="ECO:0000259" key="2">
    <source>
        <dbReference type="Pfam" id="PF01636"/>
    </source>
</evidence>
<feature type="domain" description="Aminoglycoside phosphotransferase" evidence="2">
    <location>
        <begin position="40"/>
        <end position="284"/>
    </location>
</feature>
<keyword evidence="3" id="KW-0418">Kinase</keyword>
<evidence type="ECO:0000313" key="4">
    <source>
        <dbReference type="Proteomes" id="UP000575083"/>
    </source>
</evidence>
<dbReference type="PANTHER" id="PTHR21064">
    <property type="entry name" value="AMINOGLYCOSIDE PHOSPHOTRANSFERASE DOMAIN-CONTAINING PROTEIN-RELATED"/>
    <property type="match status" value="1"/>
</dbReference>
<dbReference type="GO" id="GO:0009088">
    <property type="term" value="P:threonine biosynthetic process"/>
    <property type="evidence" value="ECO:0007669"/>
    <property type="project" value="TreeGrafter"/>
</dbReference>
<evidence type="ECO:0000313" key="3">
    <source>
        <dbReference type="EMBL" id="MBB6563796.1"/>
    </source>
</evidence>
<dbReference type="RefSeq" id="WP_184865180.1">
    <property type="nucleotide sequence ID" value="NZ_JACHLK010000023.1"/>
</dbReference>
<reference evidence="3 4" key="1">
    <citation type="submission" date="2020-08" db="EMBL/GenBank/DDBJ databases">
        <title>Functional genomics of gut bacteria from endangered species of beetles.</title>
        <authorList>
            <person name="Carlos-Shanley C."/>
        </authorList>
    </citation>
    <scope>NUCLEOTIDE SEQUENCE [LARGE SCALE GENOMIC DNA]</scope>
    <source>
        <strain evidence="3 4">S00198</strain>
    </source>
</reference>
<dbReference type="Gene3D" id="3.90.1200.10">
    <property type="match status" value="1"/>
</dbReference>
<accession>A0A7X0PLV0</accession>
<dbReference type="InterPro" id="IPR011009">
    <property type="entry name" value="Kinase-like_dom_sf"/>
</dbReference>
<evidence type="ECO:0000256" key="1">
    <source>
        <dbReference type="ARBA" id="ARBA00038240"/>
    </source>
</evidence>
<gene>
    <name evidence="3" type="ORF">HNP48_006522</name>
</gene>
<dbReference type="PANTHER" id="PTHR21064:SF6">
    <property type="entry name" value="AMINOGLYCOSIDE PHOSPHOTRANSFERASE DOMAIN-CONTAINING PROTEIN"/>
    <property type="match status" value="1"/>
</dbReference>
<keyword evidence="4" id="KW-1185">Reference proteome</keyword>
<proteinExistence type="inferred from homology"/>
<name>A0A7X0PLV0_9BURK</name>
<sequence length="341" mass="36890">MTAAAPTEIAQSTPTGGAIARQVMEHYALGEVTHCVLVRHGFNQVYELHFADGLRAVARLCAERPRGAPNTAYETAMLRHLKAAGAGVAAPLMARGGSTCVAMPLPEGPRDLVLFEYLDGQGPGESVPDTEATGRGLALLHELAQGYAGPPSRYRLDLQHLLHAPLEWLCAAPTMDGALRAGYTALAGRLAERITALLPQLARVACHGDCHGGNNFVTDGPDGPGGTRVASFFDFDDAGPGLLAYDLCVYLWNTLPRKAGSVLDEAGLTRWQRYIAGYRSVRPLAPADFEAITRFLPVRQIWLMGEFAGRIPVWGTQAIPSVYLRKQLEIMEYWESMPTPE</sequence>
<dbReference type="InterPro" id="IPR050249">
    <property type="entry name" value="Pseudomonas-type_ThrB"/>
</dbReference>
<dbReference type="Gene3D" id="3.30.200.20">
    <property type="entry name" value="Phosphorylase Kinase, domain 1"/>
    <property type="match status" value="1"/>
</dbReference>
<dbReference type="InterPro" id="IPR002575">
    <property type="entry name" value="Aminoglycoside_PTrfase"/>
</dbReference>
<protein>
    <submittedName>
        <fullName evidence="3">Ser/Thr protein kinase RdoA (MazF antagonist)</fullName>
    </submittedName>
</protein>
<dbReference type="AlphaFoldDB" id="A0A7X0PLV0"/>